<feature type="region of interest" description="Disordered" evidence="7">
    <location>
        <begin position="405"/>
        <end position="431"/>
    </location>
</feature>
<comment type="cofactor">
    <cofactor evidence="1">
        <name>Mn(2+)</name>
        <dbReference type="ChEBI" id="CHEBI:29035"/>
    </cofactor>
</comment>
<dbReference type="Pfam" id="PF00557">
    <property type="entry name" value="Peptidase_M24"/>
    <property type="match status" value="2"/>
</dbReference>
<dbReference type="InterPro" id="IPR052433">
    <property type="entry name" value="X-Pro_dipept-like"/>
</dbReference>
<comment type="similarity">
    <text evidence="2 6">Belongs to the peptidase M24B family.</text>
</comment>
<feature type="domain" description="Aminopeptidase P N-terminal" evidence="8">
    <location>
        <begin position="9"/>
        <end position="141"/>
    </location>
</feature>
<keyword evidence="5" id="KW-0464">Manganese</keyword>
<organism evidence="9 10">
    <name type="scientific">Actinomortierella ambigua</name>
    <dbReference type="NCBI Taxonomy" id="1343610"/>
    <lineage>
        <taxon>Eukaryota</taxon>
        <taxon>Fungi</taxon>
        <taxon>Fungi incertae sedis</taxon>
        <taxon>Mucoromycota</taxon>
        <taxon>Mortierellomycotina</taxon>
        <taxon>Mortierellomycetes</taxon>
        <taxon>Mortierellales</taxon>
        <taxon>Mortierellaceae</taxon>
        <taxon>Actinomortierella</taxon>
    </lineage>
</organism>
<keyword evidence="10" id="KW-1185">Reference proteome</keyword>
<dbReference type="InterPro" id="IPR036005">
    <property type="entry name" value="Creatinase/aminopeptidase-like"/>
</dbReference>
<feature type="region of interest" description="Disordered" evidence="7">
    <location>
        <begin position="643"/>
        <end position="668"/>
    </location>
</feature>
<dbReference type="SUPFAM" id="SSF55920">
    <property type="entry name" value="Creatinase/aminopeptidase"/>
    <property type="match status" value="2"/>
</dbReference>
<proteinExistence type="inferred from homology"/>
<feature type="compositionally biased region" description="Low complexity" evidence="7">
    <location>
        <begin position="502"/>
        <end position="519"/>
    </location>
</feature>
<evidence type="ECO:0000313" key="9">
    <source>
        <dbReference type="EMBL" id="KAG0260307.1"/>
    </source>
</evidence>
<dbReference type="PANTHER" id="PTHR43226">
    <property type="entry name" value="XAA-PRO AMINOPEPTIDASE 3"/>
    <property type="match status" value="1"/>
</dbReference>
<evidence type="ECO:0000313" key="10">
    <source>
        <dbReference type="Proteomes" id="UP000807716"/>
    </source>
</evidence>
<dbReference type="PANTHER" id="PTHR43226:SF1">
    <property type="entry name" value="XAA-PRO DIPEPTIDASE"/>
    <property type="match status" value="1"/>
</dbReference>
<dbReference type="GO" id="GO:0006508">
    <property type="term" value="P:proteolysis"/>
    <property type="evidence" value="ECO:0007669"/>
    <property type="project" value="TreeGrafter"/>
</dbReference>
<evidence type="ECO:0000256" key="6">
    <source>
        <dbReference type="RuleBase" id="RU000590"/>
    </source>
</evidence>
<name>A0A9P6U5M3_9FUNG</name>
<evidence type="ECO:0000256" key="1">
    <source>
        <dbReference type="ARBA" id="ARBA00001936"/>
    </source>
</evidence>
<dbReference type="Gene3D" id="3.40.350.10">
    <property type="entry name" value="Creatinase/prolidase N-terminal domain"/>
    <property type="match status" value="1"/>
</dbReference>
<dbReference type="AlphaFoldDB" id="A0A9P6U5M3"/>
<gene>
    <name evidence="9" type="ORF">DFQ27_003615</name>
</gene>
<keyword evidence="3 6" id="KW-0479">Metal-binding</keyword>
<dbReference type="SUPFAM" id="SSF53092">
    <property type="entry name" value="Creatinase/prolidase N-terminal domain"/>
    <property type="match status" value="1"/>
</dbReference>
<evidence type="ECO:0000256" key="2">
    <source>
        <dbReference type="ARBA" id="ARBA00008766"/>
    </source>
</evidence>
<feature type="region of interest" description="Disordered" evidence="7">
    <location>
        <begin position="489"/>
        <end position="519"/>
    </location>
</feature>
<evidence type="ECO:0000256" key="3">
    <source>
        <dbReference type="ARBA" id="ARBA00022723"/>
    </source>
</evidence>
<dbReference type="InterPro" id="IPR029149">
    <property type="entry name" value="Creatin/AminoP/Spt16_N"/>
</dbReference>
<evidence type="ECO:0000256" key="7">
    <source>
        <dbReference type="SAM" id="MobiDB-lite"/>
    </source>
</evidence>
<dbReference type="EMBL" id="JAAAJB010000253">
    <property type="protein sequence ID" value="KAG0260307.1"/>
    <property type="molecule type" value="Genomic_DNA"/>
</dbReference>
<dbReference type="GO" id="GO:0070006">
    <property type="term" value="F:metalloaminopeptidase activity"/>
    <property type="evidence" value="ECO:0007669"/>
    <property type="project" value="InterPro"/>
</dbReference>
<dbReference type="OrthoDB" id="10261878at2759"/>
<reference evidence="9" key="1">
    <citation type="journal article" date="2020" name="Fungal Divers.">
        <title>Resolving the Mortierellaceae phylogeny through synthesis of multi-gene phylogenetics and phylogenomics.</title>
        <authorList>
            <person name="Vandepol N."/>
            <person name="Liber J."/>
            <person name="Desiro A."/>
            <person name="Na H."/>
            <person name="Kennedy M."/>
            <person name="Barry K."/>
            <person name="Grigoriev I.V."/>
            <person name="Miller A.N."/>
            <person name="O'Donnell K."/>
            <person name="Stajich J.E."/>
            <person name="Bonito G."/>
        </authorList>
    </citation>
    <scope>NUCLEOTIDE SEQUENCE</scope>
    <source>
        <strain evidence="9">BC1065</strain>
    </source>
</reference>
<evidence type="ECO:0000256" key="4">
    <source>
        <dbReference type="ARBA" id="ARBA00022801"/>
    </source>
</evidence>
<accession>A0A9P6U5M3</accession>
<feature type="compositionally biased region" description="Basic and acidic residues" evidence="7">
    <location>
        <begin position="410"/>
        <end position="428"/>
    </location>
</feature>
<dbReference type="GO" id="GO:0030145">
    <property type="term" value="F:manganese ion binding"/>
    <property type="evidence" value="ECO:0007669"/>
    <property type="project" value="InterPro"/>
</dbReference>
<dbReference type="Pfam" id="PF05195">
    <property type="entry name" value="AMP_N"/>
    <property type="match status" value="1"/>
</dbReference>
<dbReference type="Gene3D" id="3.90.230.10">
    <property type="entry name" value="Creatinase/methionine aminopeptidase superfamily"/>
    <property type="match status" value="1"/>
</dbReference>
<dbReference type="InterPro" id="IPR001131">
    <property type="entry name" value="Peptidase_M24B_aminopep-P_CS"/>
</dbReference>
<evidence type="ECO:0000259" key="8">
    <source>
        <dbReference type="SMART" id="SM01011"/>
    </source>
</evidence>
<keyword evidence="4" id="KW-0378">Hydrolase</keyword>
<evidence type="ECO:0000256" key="5">
    <source>
        <dbReference type="ARBA" id="ARBA00023211"/>
    </source>
</evidence>
<dbReference type="PROSITE" id="PS00491">
    <property type="entry name" value="PROLINE_PEPTIDASE"/>
    <property type="match status" value="1"/>
</dbReference>
<dbReference type="InterPro" id="IPR007865">
    <property type="entry name" value="Aminopep_P_N"/>
</dbReference>
<dbReference type="InterPro" id="IPR000994">
    <property type="entry name" value="Pept_M24"/>
</dbReference>
<dbReference type="SMART" id="SM01011">
    <property type="entry name" value="AMP_N"/>
    <property type="match status" value="1"/>
</dbReference>
<dbReference type="Proteomes" id="UP000807716">
    <property type="component" value="Unassembled WGS sequence"/>
</dbReference>
<protein>
    <recommendedName>
        <fullName evidence="8">Aminopeptidase P N-terminal domain-containing protein</fullName>
    </recommendedName>
</protein>
<sequence>MLHLPNLKFPSKLHCQKVASHLPPATLCGSILLAKGQVSLNRDNTDTELQFHQESNFFYLTGIDEPDYYFVYHFATSTSYLIAPDIDLRHTVWKGPVLSDDELLRRFDVDHVVRYSNLLHLLKNTLKPRHIYGWNEPENGPALEDKVLEHELRHYIIHRLIRPKHCQHLIRPKCCQHRDIDDENNGNGGKEEEEEEGDADSLYEAFVLARIHKSPIELALSREATRISSDAHRLVMQRARVGMYEYQLEHLFRYECGRRGGRTQGYLPIVGRGVNAAYLHYTRNNERIQHGDLVLIDAACEFEGYTSDITRTFPVSGRFSTEQAEIYQLVAEMQNSVLRTMKAGVDWKEMAQLSREIGLQGLKKLGIVVGADEDLRCKNIIALFYPHGLGHLLGLNVHDDGLGLSASEPPIDRDQRRPREKKRPERAHNSRVLFMNSATAAATTATTTTTNESSAVEIHAHRAHAAYPTAHPSLQDEGAAFLQELLTEHPLPPPSTRRHQRAAGSPSSSSSSSSAPHAATTFYATPGTLLQPGMLLTVEPGIYFSPLVLSIALQDPTISQHLDADVLRRYMSVGGVRIEDVVYIRPNDGLVENITSAPKALAEVEAVVQEAIRERAKDECRPSLASSLEGGKDDAAVKKLAPPSMNEKEDLQQQQEQEQNCRRQSSLPKTKRVGLLKRMWRALKSLV</sequence>
<comment type="caution">
    <text evidence="9">The sequence shown here is derived from an EMBL/GenBank/DDBJ whole genome shotgun (WGS) entry which is preliminary data.</text>
</comment>